<keyword evidence="2" id="KW-0472">Membrane</keyword>
<protein>
    <submittedName>
        <fullName evidence="5">Beta-glucan synthesis-associated protein-domain-containing protein</fullName>
    </submittedName>
</protein>
<dbReference type="Proteomes" id="UP000823399">
    <property type="component" value="Unassembled WGS sequence"/>
</dbReference>
<proteinExistence type="predicted"/>
<comment type="caution">
    <text evidence="5">The sequence shown here is derived from an EMBL/GenBank/DDBJ whole genome shotgun (WGS) entry which is preliminary data.</text>
</comment>
<keyword evidence="6" id="KW-1185">Reference proteome</keyword>
<comment type="subcellular location">
    <subcellularLocation>
        <location evidence="1">Membrane</location>
    </subcellularLocation>
</comment>
<keyword evidence="3" id="KW-0325">Glycoprotein</keyword>
<dbReference type="GO" id="GO:0000796">
    <property type="term" value="C:condensin complex"/>
    <property type="evidence" value="ECO:0007669"/>
    <property type="project" value="InterPro"/>
</dbReference>
<dbReference type="Pfam" id="PF03935">
    <property type="entry name" value="SKN1_KRE6_Sbg1"/>
    <property type="match status" value="1"/>
</dbReference>
<dbReference type="InterPro" id="IPR005629">
    <property type="entry name" value="Skn1/Kre6/Sbg1"/>
</dbReference>
<feature type="non-terminal residue" evidence="5">
    <location>
        <position position="455"/>
    </location>
</feature>
<evidence type="ECO:0000313" key="5">
    <source>
        <dbReference type="EMBL" id="KAG2091195.1"/>
    </source>
</evidence>
<dbReference type="RefSeq" id="XP_041286452.1">
    <property type="nucleotide sequence ID" value="XM_041444327.1"/>
</dbReference>
<accession>A0A9P7JN10</accession>
<reference evidence="5" key="1">
    <citation type="journal article" date="2020" name="New Phytol.">
        <title>Comparative genomics reveals dynamic genome evolution in host specialist ectomycorrhizal fungi.</title>
        <authorList>
            <person name="Lofgren L.A."/>
            <person name="Nguyen N.H."/>
            <person name="Vilgalys R."/>
            <person name="Ruytinx J."/>
            <person name="Liao H.L."/>
            <person name="Branco S."/>
            <person name="Kuo A."/>
            <person name="LaButti K."/>
            <person name="Lipzen A."/>
            <person name="Andreopoulos W."/>
            <person name="Pangilinan J."/>
            <person name="Riley R."/>
            <person name="Hundley H."/>
            <person name="Na H."/>
            <person name="Barry K."/>
            <person name="Grigoriev I.V."/>
            <person name="Stajich J.E."/>
            <person name="Kennedy P.G."/>
        </authorList>
    </citation>
    <scope>NUCLEOTIDE SEQUENCE</scope>
    <source>
        <strain evidence="5">FC423</strain>
    </source>
</reference>
<evidence type="ECO:0000313" key="6">
    <source>
        <dbReference type="Proteomes" id="UP000823399"/>
    </source>
</evidence>
<dbReference type="OrthoDB" id="2689224at2759"/>
<sequence>MAQLIDPDMPGSAAARSGFDGLPYELVFSDDFNTANRTFWPGDDPFWEAVNIKYGSTGDQERGRMHGRWVILRARDAVRLQAAHGLTPMTCDVGTFPNQAERDGSWPAAAPQPNALKTKYNYELSWLPWQRLSEVIPDFFSSICFVFAPPYGRICPLSALNIGRARQAHRNVAVIALSKLYGSEDPSDAEGEPTALEVLLETLSCDPAADVRRAALLNIPLSSATLDAALGRTRDIDTIMHKLTEFIIRNGLALLLSKWVDVAREDVKNEESKTAEDNVLALLSLFDLTESTVAEDAPLSVWNRRADISDHVEFNDAYWANLTPERAFFARVFVDHCIAIKNAEKLDASFDAASMYTDRDPEIVLFLLLIEEIAFFNADRYDETNLLLKELAASRPNADTLARRVVQAYLRVQPGIKALDGARHDEAADHFTATLDCRDSSSKLNIHKIYEDLVM</sequence>
<organism evidence="5 6">
    <name type="scientific">Suillus discolor</name>
    <dbReference type="NCBI Taxonomy" id="1912936"/>
    <lineage>
        <taxon>Eukaryota</taxon>
        <taxon>Fungi</taxon>
        <taxon>Dikarya</taxon>
        <taxon>Basidiomycota</taxon>
        <taxon>Agaricomycotina</taxon>
        <taxon>Agaricomycetes</taxon>
        <taxon>Agaricomycetidae</taxon>
        <taxon>Boletales</taxon>
        <taxon>Suillineae</taxon>
        <taxon>Suillaceae</taxon>
        <taxon>Suillus</taxon>
    </lineage>
</organism>
<dbReference type="PANTHER" id="PTHR14418">
    <property type="entry name" value="CONDENSIN COMPLEX SUBUNIT 3-RELATED"/>
    <property type="match status" value="1"/>
</dbReference>
<dbReference type="GeneID" id="64706586"/>
<evidence type="ECO:0000256" key="3">
    <source>
        <dbReference type="ARBA" id="ARBA00023180"/>
    </source>
</evidence>
<dbReference type="AlphaFoldDB" id="A0A9P7JN10"/>
<dbReference type="InterPro" id="IPR027165">
    <property type="entry name" value="CND3"/>
</dbReference>
<dbReference type="GO" id="GO:0000793">
    <property type="term" value="C:condensed chromosome"/>
    <property type="evidence" value="ECO:0007669"/>
    <property type="project" value="TreeGrafter"/>
</dbReference>
<name>A0A9P7JN10_9AGAM</name>
<dbReference type="PANTHER" id="PTHR14418:SF5">
    <property type="entry name" value="CONDENSIN COMPLEX SUBUNIT 3"/>
    <property type="match status" value="1"/>
</dbReference>
<evidence type="ECO:0000256" key="1">
    <source>
        <dbReference type="ARBA" id="ARBA00004370"/>
    </source>
</evidence>
<evidence type="ECO:0000256" key="2">
    <source>
        <dbReference type="ARBA" id="ARBA00023136"/>
    </source>
</evidence>
<dbReference type="GO" id="GO:0007076">
    <property type="term" value="P:mitotic chromosome condensation"/>
    <property type="evidence" value="ECO:0007669"/>
    <property type="project" value="InterPro"/>
</dbReference>
<gene>
    <name evidence="5" type="ORF">F5147DRAFT_840848</name>
</gene>
<evidence type="ECO:0000256" key="4">
    <source>
        <dbReference type="ARBA" id="ARBA00023316"/>
    </source>
</evidence>
<dbReference type="GO" id="GO:0016020">
    <property type="term" value="C:membrane"/>
    <property type="evidence" value="ECO:0007669"/>
    <property type="project" value="UniProtKB-SubCell"/>
</dbReference>
<dbReference type="EMBL" id="JABBWM010000098">
    <property type="protein sequence ID" value="KAG2091195.1"/>
    <property type="molecule type" value="Genomic_DNA"/>
</dbReference>
<keyword evidence="4" id="KW-0961">Cell wall biogenesis/degradation</keyword>